<protein>
    <submittedName>
        <fullName evidence="3">GNAT superfamily N-acetyltransferase</fullName>
    </submittedName>
</protein>
<reference evidence="3 4" key="1">
    <citation type="submission" date="2023-08" db="EMBL/GenBank/DDBJ databases">
        <title>Functional and genomic diversity of the sorghum phyllosphere microbiome.</title>
        <authorList>
            <person name="Shade A."/>
        </authorList>
    </citation>
    <scope>NUCLEOTIDE SEQUENCE [LARGE SCALE GENOMIC DNA]</scope>
    <source>
        <strain evidence="3 4">SORGH_AS_0919</strain>
    </source>
</reference>
<name>A0ABU1I2N6_9MICO</name>
<dbReference type="RefSeq" id="WP_309666718.1">
    <property type="nucleotide sequence ID" value="NZ_JAVIZA010000001.1"/>
</dbReference>
<evidence type="ECO:0000256" key="1">
    <source>
        <dbReference type="SAM" id="MobiDB-lite"/>
    </source>
</evidence>
<dbReference type="Gene3D" id="3.40.630.30">
    <property type="match status" value="1"/>
</dbReference>
<comment type="caution">
    <text evidence="3">The sequence shown here is derived from an EMBL/GenBank/DDBJ whole genome shotgun (WGS) entry which is preliminary data.</text>
</comment>
<organism evidence="3 4">
    <name type="scientific">Microbacterium paludicola</name>
    <dbReference type="NCBI Taxonomy" id="300019"/>
    <lineage>
        <taxon>Bacteria</taxon>
        <taxon>Bacillati</taxon>
        <taxon>Actinomycetota</taxon>
        <taxon>Actinomycetes</taxon>
        <taxon>Micrococcales</taxon>
        <taxon>Microbacteriaceae</taxon>
        <taxon>Microbacterium</taxon>
    </lineage>
</organism>
<dbReference type="Proteomes" id="UP001260188">
    <property type="component" value="Unassembled WGS sequence"/>
</dbReference>
<sequence>MNNIVRRVDLRPTDPSDRMSFARRLQAAFALAVTDHGPSSDVPTPSDREVFASFDDAASEVLDVVAEGEVVGGAVVAGDDDRRSLELFFIDAGAHGRGLGRTAWHAVEARYPDTGIWETHTPHFEVRNIHFYVNVCGFHIVEFFHPGHPLEHPGEAQADEDHSPEVGEDVPVLMFRFEKVVPRAVRTPGPPGRPSAWPTIDRACP</sequence>
<proteinExistence type="predicted"/>
<evidence type="ECO:0000313" key="4">
    <source>
        <dbReference type="Proteomes" id="UP001260188"/>
    </source>
</evidence>
<gene>
    <name evidence="3" type="ORF">QE367_002174</name>
</gene>
<keyword evidence="4" id="KW-1185">Reference proteome</keyword>
<dbReference type="SUPFAM" id="SSF55729">
    <property type="entry name" value="Acyl-CoA N-acyltransferases (Nat)"/>
    <property type="match status" value="1"/>
</dbReference>
<evidence type="ECO:0000313" key="3">
    <source>
        <dbReference type="EMBL" id="MDR6167970.1"/>
    </source>
</evidence>
<dbReference type="EMBL" id="JAVIZA010000001">
    <property type="protein sequence ID" value="MDR6167970.1"/>
    <property type="molecule type" value="Genomic_DNA"/>
</dbReference>
<dbReference type="PROSITE" id="PS51186">
    <property type="entry name" value="GNAT"/>
    <property type="match status" value="1"/>
</dbReference>
<dbReference type="InterPro" id="IPR000182">
    <property type="entry name" value="GNAT_dom"/>
</dbReference>
<dbReference type="Pfam" id="PF00583">
    <property type="entry name" value="Acetyltransf_1"/>
    <property type="match status" value="1"/>
</dbReference>
<feature type="domain" description="N-acetyltransferase" evidence="2">
    <location>
        <begin position="8"/>
        <end position="155"/>
    </location>
</feature>
<evidence type="ECO:0000259" key="2">
    <source>
        <dbReference type="PROSITE" id="PS51186"/>
    </source>
</evidence>
<dbReference type="InterPro" id="IPR016181">
    <property type="entry name" value="Acyl_CoA_acyltransferase"/>
</dbReference>
<dbReference type="CDD" id="cd04301">
    <property type="entry name" value="NAT_SF"/>
    <property type="match status" value="1"/>
</dbReference>
<accession>A0ABU1I2N6</accession>
<feature type="region of interest" description="Disordered" evidence="1">
    <location>
        <begin position="185"/>
        <end position="205"/>
    </location>
</feature>